<evidence type="ECO:0000313" key="2">
    <source>
        <dbReference type="Proteomes" id="UP001500827"/>
    </source>
</evidence>
<organism evidence="1 2">
    <name type="scientific">Sphingomonas limnosediminicola</name>
    <dbReference type="NCBI Taxonomy" id="940133"/>
    <lineage>
        <taxon>Bacteria</taxon>
        <taxon>Pseudomonadati</taxon>
        <taxon>Pseudomonadota</taxon>
        <taxon>Alphaproteobacteria</taxon>
        <taxon>Sphingomonadales</taxon>
        <taxon>Sphingomonadaceae</taxon>
        <taxon>Sphingomonas</taxon>
    </lineage>
</organism>
<evidence type="ECO:0000313" key="1">
    <source>
        <dbReference type="EMBL" id="GAA3901186.1"/>
    </source>
</evidence>
<dbReference type="SUPFAM" id="SSF74650">
    <property type="entry name" value="Galactose mutarotase-like"/>
    <property type="match status" value="1"/>
</dbReference>
<dbReference type="CDD" id="cd09021">
    <property type="entry name" value="Aldose_epim_Ec_YphB"/>
    <property type="match status" value="1"/>
</dbReference>
<keyword evidence="2" id="KW-1185">Reference proteome</keyword>
<comment type="caution">
    <text evidence="1">The sequence shown here is derived from an EMBL/GenBank/DDBJ whole genome shotgun (WGS) entry which is preliminary data.</text>
</comment>
<dbReference type="RefSeq" id="WP_344699541.1">
    <property type="nucleotide sequence ID" value="NZ_BAABBM010000001.1"/>
</dbReference>
<dbReference type="InterPro" id="IPR008183">
    <property type="entry name" value="Aldose_1/G6P_1-epimerase"/>
</dbReference>
<dbReference type="InterPro" id="IPR011013">
    <property type="entry name" value="Gal_mutarotase_sf_dom"/>
</dbReference>
<sequence>MSAQSIVTISAGKLRLELNPSIGGSISAFDWIDGESARPILRKCHSADENVLEASSFPLVPYVNRIRGGAFTFRGREVRLLSNMTGDPSPLHGQGWLGTWSVDEIGAASAALSFHHSAGEWPWEYEARQQFDIDPSGFSVRISCRNLSADPMPCGLGQHPYFPCGGQTMIDTQVTDVWTIDAHVLPVKKVPAVGRFDLKDRHVCGQDLDHGFGGWSGRTRLTDPDWPYSVELSSPDAHFFQLYSPASGGIFVAEPVSHANAALNAPEDEWPELGMRVLEPGAEMKLHMRVEVIAK</sequence>
<dbReference type="Proteomes" id="UP001500827">
    <property type="component" value="Unassembled WGS sequence"/>
</dbReference>
<protein>
    <submittedName>
        <fullName evidence="1">Aldose 1-epimerase</fullName>
    </submittedName>
</protein>
<dbReference type="InterPro" id="IPR014718">
    <property type="entry name" value="GH-type_carb-bd"/>
</dbReference>
<dbReference type="EMBL" id="BAABBM010000001">
    <property type="protein sequence ID" value="GAA3901186.1"/>
    <property type="molecule type" value="Genomic_DNA"/>
</dbReference>
<proteinExistence type="predicted"/>
<reference evidence="2" key="1">
    <citation type="journal article" date="2019" name="Int. J. Syst. Evol. Microbiol.">
        <title>The Global Catalogue of Microorganisms (GCM) 10K type strain sequencing project: providing services to taxonomists for standard genome sequencing and annotation.</title>
        <authorList>
            <consortium name="The Broad Institute Genomics Platform"/>
            <consortium name="The Broad Institute Genome Sequencing Center for Infectious Disease"/>
            <person name="Wu L."/>
            <person name="Ma J."/>
        </authorList>
    </citation>
    <scope>NUCLEOTIDE SEQUENCE [LARGE SCALE GENOMIC DNA]</scope>
    <source>
        <strain evidence="2">JCM 17543</strain>
    </source>
</reference>
<accession>A0ABP7LLI9</accession>
<dbReference type="Pfam" id="PF01263">
    <property type="entry name" value="Aldose_epim"/>
    <property type="match status" value="1"/>
</dbReference>
<gene>
    <name evidence="1" type="ORF">GCM10022276_19970</name>
</gene>
<dbReference type="Gene3D" id="2.70.98.10">
    <property type="match status" value="1"/>
</dbReference>
<name>A0ABP7LLI9_9SPHN</name>